<organism evidence="1 2">
    <name type="scientific">Luteibacter rhizovicinus</name>
    <dbReference type="NCBI Taxonomy" id="242606"/>
    <lineage>
        <taxon>Bacteria</taxon>
        <taxon>Pseudomonadati</taxon>
        <taxon>Pseudomonadota</taxon>
        <taxon>Gammaproteobacteria</taxon>
        <taxon>Lysobacterales</taxon>
        <taxon>Rhodanobacteraceae</taxon>
        <taxon>Luteibacter</taxon>
    </lineage>
</organism>
<evidence type="ECO:0000313" key="2">
    <source>
        <dbReference type="Proteomes" id="UP000295645"/>
    </source>
</evidence>
<gene>
    <name evidence="1" type="ORF">EC912_102674</name>
</gene>
<reference evidence="1 2" key="1">
    <citation type="submission" date="2019-03" db="EMBL/GenBank/DDBJ databases">
        <title>Above-ground endophytic microbial communities from plants in different locations in the United States.</title>
        <authorList>
            <person name="Frank C."/>
        </authorList>
    </citation>
    <scope>NUCLEOTIDE SEQUENCE [LARGE SCALE GENOMIC DNA]</scope>
    <source>
        <strain evidence="1 2">LP_13_YM</strain>
    </source>
</reference>
<proteinExistence type="predicted"/>
<protein>
    <recommendedName>
        <fullName evidence="3">Virulence surface antigen</fullName>
    </recommendedName>
</protein>
<keyword evidence="2" id="KW-1185">Reference proteome</keyword>
<accession>A0A4R3YY96</accession>
<sequence>MLVPITPTSRQYLEHTLRMLDAQSMGGLCQGASAHWMMDVMSGRLATFDLIKLPRALLYQRHYEALMNPDTAIRAVHAAIAYYLDRFRCTTSFETSARKIGGALNSPCNVAAMLGMDAPTGGSHSIVLFKAKSGRRFVYCSNAGIYEWACSPHNAIGVFLSEYNTRFGTNYDKISEAIISTTPHDLPVNAYA</sequence>
<dbReference type="AlphaFoldDB" id="A0A4R3YY96"/>
<evidence type="ECO:0000313" key="1">
    <source>
        <dbReference type="EMBL" id="TCV96323.1"/>
    </source>
</evidence>
<evidence type="ECO:0008006" key="3">
    <source>
        <dbReference type="Google" id="ProtNLM"/>
    </source>
</evidence>
<comment type="caution">
    <text evidence="1">The sequence shown here is derived from an EMBL/GenBank/DDBJ whole genome shotgun (WGS) entry which is preliminary data.</text>
</comment>
<dbReference type="EMBL" id="SMCS01000002">
    <property type="protein sequence ID" value="TCV96323.1"/>
    <property type="molecule type" value="Genomic_DNA"/>
</dbReference>
<name>A0A4R3YY96_9GAMM</name>
<dbReference type="RefSeq" id="WP_132142515.1">
    <property type="nucleotide sequence ID" value="NZ_SMCS01000002.1"/>
</dbReference>
<dbReference type="Proteomes" id="UP000295645">
    <property type="component" value="Unassembled WGS sequence"/>
</dbReference>